<dbReference type="InParanoid" id="A0A671FGU4"/>
<reference evidence="2" key="4">
    <citation type="submission" date="2025-08" db="UniProtKB">
        <authorList>
            <consortium name="Ensembl"/>
        </authorList>
    </citation>
    <scope>IDENTIFICATION</scope>
</reference>
<dbReference type="OMA" id="QSCTGHA"/>
<evidence type="ECO:0000256" key="1">
    <source>
        <dbReference type="SAM" id="MobiDB-lite"/>
    </source>
</evidence>
<proteinExistence type="predicted"/>
<feature type="region of interest" description="Disordered" evidence="1">
    <location>
        <begin position="1"/>
        <end position="41"/>
    </location>
</feature>
<evidence type="ECO:0000313" key="3">
    <source>
        <dbReference type="Proteomes" id="UP000472240"/>
    </source>
</evidence>
<accession>A0A671FGU4</accession>
<dbReference type="AlphaFoldDB" id="A0A671FGU4"/>
<dbReference type="GeneTree" id="ENSGT00940000168993"/>
<name>A0A671FGU4_RHIFE</name>
<dbReference type="Proteomes" id="UP000472240">
    <property type="component" value="Chromosome 26"/>
</dbReference>
<reference evidence="2 3" key="2">
    <citation type="journal article" date="2018" name="Annu Rev Anim Biosci">
        <title>Bat Biology, Genomes, and the Bat1K Project: To Generate Chromosome-Level Genomes for All Living Bat Species.</title>
        <authorList>
            <person name="Teeling E.C."/>
            <person name="Vernes S.C."/>
            <person name="Davalos L.M."/>
            <person name="Ray D.A."/>
            <person name="Gilbert M.T.P."/>
            <person name="Myers E."/>
        </authorList>
    </citation>
    <scope>NUCLEOTIDE SEQUENCE</scope>
</reference>
<dbReference type="Ensembl" id="ENSRFET00010023557.1">
    <property type="protein sequence ID" value="ENSRFEP00010021643.1"/>
    <property type="gene ID" value="ENSRFEG00010014529.1"/>
</dbReference>
<protein>
    <submittedName>
        <fullName evidence="2">Uncharacterized protein</fullName>
    </submittedName>
</protein>
<reference evidence="2 3" key="1">
    <citation type="journal article" date="2015" name="Annu Rev Anim Biosci">
        <title>The Genome 10K Project: a way forward.</title>
        <authorList>
            <person name="Koepfli K.P."/>
            <person name="Paten B."/>
            <person name="O'Brien S.J."/>
            <person name="Koepfli K.P."/>
            <person name="Paten B."/>
            <person name="Antunes A."/>
            <person name="Belov K."/>
            <person name="Bustamante C."/>
            <person name="Castoe T.A."/>
            <person name="Clawson H."/>
            <person name="Crawford A.J."/>
            <person name="Diekhans M."/>
            <person name="Distel D."/>
            <person name="Durbin R."/>
            <person name="Earl D."/>
            <person name="Fujita M.K."/>
            <person name="Gamble T."/>
            <person name="Georges A."/>
            <person name="Gemmell N."/>
            <person name="Gilbert M.T."/>
            <person name="Graves J.M."/>
            <person name="Green R.E."/>
            <person name="Hickey G."/>
            <person name="Jarvis E.D."/>
            <person name="Johnson W."/>
            <person name="Komissarov A."/>
            <person name="Korf I."/>
            <person name="Kuhn R."/>
            <person name="Larkin D.M."/>
            <person name="Lewin H."/>
            <person name="Lopez J.V."/>
            <person name="Ma J."/>
            <person name="Marques-Bonet T."/>
            <person name="Miller W."/>
            <person name="Murphy R."/>
            <person name="Pevzner P."/>
            <person name="Shapiro B."/>
            <person name="Steiner C."/>
            <person name="Tamazian G."/>
            <person name="Venkatesh B."/>
            <person name="Wang J."/>
            <person name="Wayne R."/>
            <person name="Wiley E."/>
            <person name="Yang H."/>
            <person name="Zhang G."/>
            <person name="Haussler D."/>
            <person name="Ryder O."/>
            <person name="O'Brien S.J."/>
        </authorList>
    </citation>
    <scope>NUCLEOTIDE SEQUENCE</scope>
</reference>
<reference evidence="3" key="3">
    <citation type="submission" date="2018-12" db="EMBL/GenBank/DDBJ databases">
        <title>G10K-VGP greater horseshoe bat female genome, primary haplotype.</title>
        <authorList>
            <person name="Teeling E."/>
            <person name="Myers G."/>
            <person name="Vernes S."/>
            <person name="Pippel M."/>
            <person name="Winkler S."/>
            <person name="Fedrigo O."/>
            <person name="Rhie A."/>
            <person name="Koren S."/>
            <person name="Phillippy A."/>
            <person name="Lewin H."/>
            <person name="Damas J."/>
            <person name="Howe K."/>
            <person name="Mountcastle J."/>
            <person name="Jarvis E.D."/>
        </authorList>
    </citation>
    <scope>NUCLEOTIDE SEQUENCE [LARGE SCALE GENOMIC DNA]</scope>
</reference>
<keyword evidence="3" id="KW-1185">Reference proteome</keyword>
<organism evidence="2 3">
    <name type="scientific">Rhinolophus ferrumequinum</name>
    <name type="common">Greater horseshoe bat</name>
    <dbReference type="NCBI Taxonomy" id="59479"/>
    <lineage>
        <taxon>Eukaryota</taxon>
        <taxon>Metazoa</taxon>
        <taxon>Chordata</taxon>
        <taxon>Craniata</taxon>
        <taxon>Vertebrata</taxon>
        <taxon>Euteleostomi</taxon>
        <taxon>Mammalia</taxon>
        <taxon>Eutheria</taxon>
        <taxon>Laurasiatheria</taxon>
        <taxon>Chiroptera</taxon>
        <taxon>Yinpterochiroptera</taxon>
        <taxon>Rhinolophoidea</taxon>
        <taxon>Rhinolophidae</taxon>
        <taxon>Rhinolophinae</taxon>
        <taxon>Rhinolophus</taxon>
    </lineage>
</organism>
<sequence length="101" mass="10185">VKCPGSNQAAAGPLTVPTAPPSYEETVAPMPGPAIGLATGQDGKGMNPPACYTQPMHVPNAITLPNPSNCCLQSCTGHAKTVTLSAGSRVSRLPVTPSHPI</sequence>
<evidence type="ECO:0000313" key="2">
    <source>
        <dbReference type="Ensembl" id="ENSRFEP00010021643.1"/>
    </source>
</evidence>
<reference evidence="2" key="5">
    <citation type="submission" date="2025-09" db="UniProtKB">
        <authorList>
            <consortium name="Ensembl"/>
        </authorList>
    </citation>
    <scope>IDENTIFICATION</scope>
</reference>